<dbReference type="CDD" id="cd00882">
    <property type="entry name" value="Ras_like_GTPase"/>
    <property type="match status" value="1"/>
</dbReference>
<dbReference type="InterPro" id="IPR027417">
    <property type="entry name" value="P-loop_NTPase"/>
</dbReference>
<evidence type="ECO:0000259" key="5">
    <source>
        <dbReference type="Pfam" id="PF01926"/>
    </source>
</evidence>
<evidence type="ECO:0000256" key="2">
    <source>
        <dbReference type="ARBA" id="ARBA00022737"/>
    </source>
</evidence>
<dbReference type="Proteomes" id="UP000030651">
    <property type="component" value="Unassembled WGS sequence"/>
</dbReference>
<dbReference type="Gene3D" id="2.130.10.10">
    <property type="entry name" value="YVTN repeat-like/Quinoprotein amine dehydrogenase"/>
    <property type="match status" value="2"/>
</dbReference>
<dbReference type="InterPro" id="IPR011044">
    <property type="entry name" value="Quino_amine_DH_bsu"/>
</dbReference>
<evidence type="ECO:0000313" key="7">
    <source>
        <dbReference type="Proteomes" id="UP000030651"/>
    </source>
</evidence>
<evidence type="ECO:0000256" key="4">
    <source>
        <dbReference type="SAM" id="Coils"/>
    </source>
</evidence>
<dbReference type="AlphaFoldDB" id="W3WRK3"/>
<dbReference type="InterPro" id="IPR015943">
    <property type="entry name" value="WD40/YVTN_repeat-like_dom_sf"/>
</dbReference>
<organism evidence="6 7">
    <name type="scientific">Pestalotiopsis fici (strain W106-1 / CGMCC3.15140)</name>
    <dbReference type="NCBI Taxonomy" id="1229662"/>
    <lineage>
        <taxon>Eukaryota</taxon>
        <taxon>Fungi</taxon>
        <taxon>Dikarya</taxon>
        <taxon>Ascomycota</taxon>
        <taxon>Pezizomycotina</taxon>
        <taxon>Sordariomycetes</taxon>
        <taxon>Xylariomycetidae</taxon>
        <taxon>Amphisphaeriales</taxon>
        <taxon>Sporocadaceae</taxon>
        <taxon>Pestalotiopsis</taxon>
    </lineage>
</organism>
<dbReference type="Pfam" id="PF01926">
    <property type="entry name" value="MMR_HSR1"/>
    <property type="match status" value="1"/>
</dbReference>
<reference evidence="7" key="1">
    <citation type="journal article" date="2015" name="BMC Genomics">
        <title>Genomic and transcriptomic analysis of the endophytic fungus Pestalotiopsis fici reveals its lifestyle and high potential for synthesis of natural products.</title>
        <authorList>
            <person name="Wang X."/>
            <person name="Zhang X."/>
            <person name="Liu L."/>
            <person name="Xiang M."/>
            <person name="Wang W."/>
            <person name="Sun X."/>
            <person name="Che Y."/>
            <person name="Guo L."/>
            <person name="Liu G."/>
            <person name="Guo L."/>
            <person name="Wang C."/>
            <person name="Yin W.B."/>
            <person name="Stadler M."/>
            <person name="Zhang X."/>
            <person name="Liu X."/>
        </authorList>
    </citation>
    <scope>NUCLEOTIDE SEQUENCE [LARGE SCALE GENOMIC DNA]</scope>
    <source>
        <strain evidence="7">W106-1 / CGMCC3.15140</strain>
    </source>
</reference>
<evidence type="ECO:0000256" key="1">
    <source>
        <dbReference type="ARBA" id="ARBA00022574"/>
    </source>
</evidence>
<feature type="domain" description="G" evidence="5">
    <location>
        <begin position="16"/>
        <end position="87"/>
    </location>
</feature>
<dbReference type="RefSeq" id="XP_007839468.1">
    <property type="nucleotide sequence ID" value="XM_007841277.1"/>
</dbReference>
<dbReference type="InParanoid" id="W3WRK3"/>
<name>W3WRK3_PESFW</name>
<gene>
    <name evidence="6" type="ORF">PFICI_12696</name>
</gene>
<keyword evidence="3 4" id="KW-0175">Coiled coil</keyword>
<dbReference type="HOGENOM" id="CLU_396426_0_0_1"/>
<keyword evidence="7" id="KW-1185">Reference proteome</keyword>
<evidence type="ECO:0000313" key="6">
    <source>
        <dbReference type="EMBL" id="ETS75752.1"/>
    </source>
</evidence>
<dbReference type="Gene3D" id="3.40.50.300">
    <property type="entry name" value="P-loop containing nucleotide triphosphate hydrolases"/>
    <property type="match status" value="1"/>
</dbReference>
<dbReference type="OrthoDB" id="8954335at2759"/>
<keyword evidence="2" id="KW-0677">Repeat</keyword>
<feature type="coiled-coil region" evidence="4">
    <location>
        <begin position="237"/>
        <end position="264"/>
    </location>
</feature>
<keyword evidence="1" id="KW-0853">WD repeat</keyword>
<dbReference type="InterPro" id="IPR006073">
    <property type="entry name" value="GTP-bd"/>
</dbReference>
<proteinExistence type="predicted"/>
<dbReference type="eggNOG" id="ENOG502S03K">
    <property type="taxonomic scope" value="Eukaryota"/>
</dbReference>
<sequence length="695" mass="77936">MTKSFTFQPQPSDILIAVMGITGSGKSTFISHCTRHSISASAGLHSEPDDLDTQEVSVYPCKADIGDNIYLIDTPGFDDTELDDAQVLRKIATWVGETYQQKIYLRGILYLHRIIDIRMQGAAIRNLFMFKKLCGQNAIKNIILVTTMWEDVKPEAGQQRENELRTTPQYWGEMIAKGASMVRHQNNHNSARSIIQTLLNKTTKTTLAIQREMVDEKKELQDTSAGRELDGILNQQREHFLRQIEDLKRDMTEAREMQDRESQEQIRLLQEQRRVEIDKIFRQQESMKVGLQQLHDQKFAKLEKQLAAQKNQMEMDRKEIAGLRERLAGTSIGVNNPSSGANTVDTGSLTKPNREAGLKTTIRLEGHGGYRRHISRAAFSADARYLVVDEVIWYRSGEGEYSRNRVKVYDSATGVAQSVLAADRIVSQVALSSDGRLVAMDSVKIEEYYRSGLVRVLDAWDSRTGKCLWTKHHQDLSPLSLFNLVISPDGCCLAFIEIGDDRECHINILQSATGSTLRTLTTIDVPIRQMRFSPDGGRIMGMNPHSIYIWNSATGSLGLTLTGFQPPSPYSNLLHMAFSHDGKGVAVMSPSSGAYIISFCDTETGRRLWTTEAMYSEEHFIFSPDGYIASLCSSYMVAGASVVNPARFVRVRDATTGKLLKSIPIKEAKDLVFSPDSNRFEILACDEDVVEIIAV</sequence>
<feature type="coiled-coil region" evidence="4">
    <location>
        <begin position="292"/>
        <end position="326"/>
    </location>
</feature>
<accession>W3WRK3</accession>
<evidence type="ECO:0000256" key="3">
    <source>
        <dbReference type="ARBA" id="ARBA00023054"/>
    </source>
</evidence>
<dbReference type="GeneID" id="19277709"/>
<dbReference type="GO" id="GO:0005525">
    <property type="term" value="F:GTP binding"/>
    <property type="evidence" value="ECO:0007669"/>
    <property type="project" value="InterPro"/>
</dbReference>
<dbReference type="PANTHER" id="PTHR22847">
    <property type="entry name" value="WD40 REPEAT PROTEIN"/>
    <property type="match status" value="1"/>
</dbReference>
<dbReference type="SUPFAM" id="SSF52540">
    <property type="entry name" value="P-loop containing nucleoside triphosphate hydrolases"/>
    <property type="match status" value="1"/>
</dbReference>
<dbReference type="PANTHER" id="PTHR22847:SF637">
    <property type="entry name" value="WD REPEAT DOMAIN 5B"/>
    <property type="match status" value="1"/>
</dbReference>
<dbReference type="CDD" id="cd22249">
    <property type="entry name" value="UDM1_RNF168_RNF169-like"/>
    <property type="match status" value="1"/>
</dbReference>
<dbReference type="SUPFAM" id="SSF50969">
    <property type="entry name" value="YVTN repeat-like/Quinoprotein amine dehydrogenase"/>
    <property type="match status" value="1"/>
</dbReference>
<protein>
    <recommendedName>
        <fullName evidence="5">G domain-containing protein</fullName>
    </recommendedName>
</protein>
<dbReference type="EMBL" id="KI912118">
    <property type="protein sequence ID" value="ETS75752.1"/>
    <property type="molecule type" value="Genomic_DNA"/>
</dbReference>
<dbReference type="KEGG" id="pfy:PFICI_12696"/>